<keyword evidence="3" id="KW-0804">Transcription</keyword>
<dbReference type="PANTHER" id="PTHR30055">
    <property type="entry name" value="HTH-TYPE TRANSCRIPTIONAL REGULATOR RUTR"/>
    <property type="match status" value="1"/>
</dbReference>
<accession>A0ABW5PYY2</accession>
<sequence length="190" mass="22176">MSSENIKQAALGLFASHGYDGTSLSQIAEQVGMKKQSIYSHFKGKDELFLEIVDDTYQIEITREREYLNDHFQESLQDCLRKSLRGYVDRYQFDNRLKFWLRVSFFPPAHLYEQLNQYIYNYIDTVDSFYLERFQQALKEGEMAISPETASLAFSSLSDSIAVELVFGGEERTERKLAAAWEVFWKGISR</sequence>
<dbReference type="RefSeq" id="WP_379561326.1">
    <property type="nucleotide sequence ID" value="NZ_JBHUMX010000014.1"/>
</dbReference>
<evidence type="ECO:0000256" key="2">
    <source>
        <dbReference type="ARBA" id="ARBA00023125"/>
    </source>
</evidence>
<feature type="domain" description="HTH tetR-type" evidence="5">
    <location>
        <begin position="1"/>
        <end position="60"/>
    </location>
</feature>
<dbReference type="InterPro" id="IPR001647">
    <property type="entry name" value="HTH_TetR"/>
</dbReference>
<feature type="DNA-binding region" description="H-T-H motif" evidence="4">
    <location>
        <begin position="23"/>
        <end position="42"/>
    </location>
</feature>
<keyword evidence="2 4" id="KW-0238">DNA-binding</keyword>
<evidence type="ECO:0000313" key="6">
    <source>
        <dbReference type="EMBL" id="MFD2628599.1"/>
    </source>
</evidence>
<evidence type="ECO:0000313" key="7">
    <source>
        <dbReference type="Proteomes" id="UP001597451"/>
    </source>
</evidence>
<gene>
    <name evidence="6" type="ORF">ACFSUN_07335</name>
</gene>
<evidence type="ECO:0000256" key="1">
    <source>
        <dbReference type="ARBA" id="ARBA00023015"/>
    </source>
</evidence>
<keyword evidence="7" id="KW-1185">Reference proteome</keyword>
<dbReference type="Proteomes" id="UP001597451">
    <property type="component" value="Unassembled WGS sequence"/>
</dbReference>
<comment type="caution">
    <text evidence="6">The sequence shown here is derived from an EMBL/GenBank/DDBJ whole genome shotgun (WGS) entry which is preliminary data.</text>
</comment>
<dbReference type="Gene3D" id="1.10.10.60">
    <property type="entry name" value="Homeodomain-like"/>
    <property type="match status" value="1"/>
</dbReference>
<dbReference type="Pfam" id="PF00440">
    <property type="entry name" value="TetR_N"/>
    <property type="match status" value="1"/>
</dbReference>
<dbReference type="PRINTS" id="PR00455">
    <property type="entry name" value="HTHTETR"/>
</dbReference>
<keyword evidence="1" id="KW-0805">Transcription regulation</keyword>
<evidence type="ECO:0000259" key="5">
    <source>
        <dbReference type="PROSITE" id="PS50977"/>
    </source>
</evidence>
<protein>
    <submittedName>
        <fullName evidence="6">TetR/AcrR family transcriptional regulator</fullName>
    </submittedName>
</protein>
<dbReference type="Gene3D" id="1.10.357.10">
    <property type="entry name" value="Tetracycline Repressor, domain 2"/>
    <property type="match status" value="1"/>
</dbReference>
<dbReference type="InterPro" id="IPR009057">
    <property type="entry name" value="Homeodomain-like_sf"/>
</dbReference>
<dbReference type="EMBL" id="JBHUMX010000014">
    <property type="protein sequence ID" value="MFD2628599.1"/>
    <property type="molecule type" value="Genomic_DNA"/>
</dbReference>
<dbReference type="PROSITE" id="PS50977">
    <property type="entry name" value="HTH_TETR_2"/>
    <property type="match status" value="1"/>
</dbReference>
<name>A0ABW5PYY2_9BACI</name>
<reference evidence="7" key="1">
    <citation type="journal article" date="2019" name="Int. J. Syst. Evol. Microbiol.">
        <title>The Global Catalogue of Microorganisms (GCM) 10K type strain sequencing project: providing services to taxonomists for standard genome sequencing and annotation.</title>
        <authorList>
            <consortium name="The Broad Institute Genomics Platform"/>
            <consortium name="The Broad Institute Genome Sequencing Center for Infectious Disease"/>
            <person name="Wu L."/>
            <person name="Ma J."/>
        </authorList>
    </citation>
    <scope>NUCLEOTIDE SEQUENCE [LARGE SCALE GENOMIC DNA]</scope>
    <source>
        <strain evidence="7">TISTR 1858</strain>
    </source>
</reference>
<proteinExistence type="predicted"/>
<evidence type="ECO:0000256" key="4">
    <source>
        <dbReference type="PROSITE-ProRule" id="PRU00335"/>
    </source>
</evidence>
<dbReference type="InterPro" id="IPR050109">
    <property type="entry name" value="HTH-type_TetR-like_transc_reg"/>
</dbReference>
<dbReference type="InterPro" id="IPR036271">
    <property type="entry name" value="Tet_transcr_reg_TetR-rel_C_sf"/>
</dbReference>
<organism evidence="6 7">
    <name type="scientific">Oceanobacillus kapialis</name>
    <dbReference type="NCBI Taxonomy" id="481353"/>
    <lineage>
        <taxon>Bacteria</taxon>
        <taxon>Bacillati</taxon>
        <taxon>Bacillota</taxon>
        <taxon>Bacilli</taxon>
        <taxon>Bacillales</taxon>
        <taxon>Bacillaceae</taxon>
        <taxon>Oceanobacillus</taxon>
    </lineage>
</organism>
<dbReference type="PANTHER" id="PTHR30055:SF238">
    <property type="entry name" value="MYCOFACTOCIN BIOSYNTHESIS TRANSCRIPTIONAL REGULATOR MFTR-RELATED"/>
    <property type="match status" value="1"/>
</dbReference>
<dbReference type="SUPFAM" id="SSF48498">
    <property type="entry name" value="Tetracyclin repressor-like, C-terminal domain"/>
    <property type="match status" value="1"/>
</dbReference>
<dbReference type="SUPFAM" id="SSF46689">
    <property type="entry name" value="Homeodomain-like"/>
    <property type="match status" value="1"/>
</dbReference>
<evidence type="ECO:0000256" key="3">
    <source>
        <dbReference type="ARBA" id="ARBA00023163"/>
    </source>
</evidence>